<keyword evidence="5" id="KW-1185">Reference proteome</keyword>
<evidence type="ECO:0000259" key="3">
    <source>
        <dbReference type="PROSITE" id="PS50930"/>
    </source>
</evidence>
<dbReference type="SMART" id="SM00448">
    <property type="entry name" value="REC"/>
    <property type="match status" value="1"/>
</dbReference>
<feature type="domain" description="HTH LytTR-type" evidence="3">
    <location>
        <begin position="146"/>
        <end position="253"/>
    </location>
</feature>
<dbReference type="InterPro" id="IPR007492">
    <property type="entry name" value="LytTR_DNA-bd_dom"/>
</dbReference>
<feature type="domain" description="Response regulatory" evidence="2">
    <location>
        <begin position="2"/>
        <end position="115"/>
    </location>
</feature>
<organism evidence="4 5">
    <name type="scientific">Chitinophaga lutea</name>
    <dbReference type="NCBI Taxonomy" id="2488634"/>
    <lineage>
        <taxon>Bacteria</taxon>
        <taxon>Pseudomonadati</taxon>
        <taxon>Bacteroidota</taxon>
        <taxon>Chitinophagia</taxon>
        <taxon>Chitinophagales</taxon>
        <taxon>Chitinophagaceae</taxon>
        <taxon>Chitinophaga</taxon>
    </lineage>
</organism>
<dbReference type="Pfam" id="PF04397">
    <property type="entry name" value="LytTR"/>
    <property type="match status" value="1"/>
</dbReference>
<evidence type="ECO:0000313" key="5">
    <source>
        <dbReference type="Proteomes" id="UP000278351"/>
    </source>
</evidence>
<dbReference type="Gene3D" id="2.40.50.1020">
    <property type="entry name" value="LytTr DNA-binding domain"/>
    <property type="match status" value="1"/>
</dbReference>
<dbReference type="AlphaFoldDB" id="A0A3N4PXE0"/>
<dbReference type="InterPro" id="IPR011006">
    <property type="entry name" value="CheY-like_superfamily"/>
</dbReference>
<dbReference type="GO" id="GO:0000156">
    <property type="term" value="F:phosphorelay response regulator activity"/>
    <property type="evidence" value="ECO:0007669"/>
    <property type="project" value="InterPro"/>
</dbReference>
<dbReference type="PANTHER" id="PTHR37299:SF1">
    <property type="entry name" value="STAGE 0 SPORULATION PROTEIN A HOMOLOG"/>
    <property type="match status" value="1"/>
</dbReference>
<dbReference type="InterPro" id="IPR046947">
    <property type="entry name" value="LytR-like"/>
</dbReference>
<dbReference type="PROSITE" id="PS50110">
    <property type="entry name" value="RESPONSE_REGULATORY"/>
    <property type="match status" value="1"/>
</dbReference>
<dbReference type="RefSeq" id="WP_123844579.1">
    <property type="nucleotide sequence ID" value="NZ_RPDH01000001.1"/>
</dbReference>
<gene>
    <name evidence="4" type="ORF">EGT74_00880</name>
</gene>
<dbReference type="Proteomes" id="UP000278351">
    <property type="component" value="Unassembled WGS sequence"/>
</dbReference>
<comment type="caution">
    <text evidence="4">The sequence shown here is derived from an EMBL/GenBank/DDBJ whole genome shotgun (WGS) entry which is preliminary data.</text>
</comment>
<feature type="modified residue" description="4-aspartylphosphate" evidence="1">
    <location>
        <position position="55"/>
    </location>
</feature>
<dbReference type="Pfam" id="PF00072">
    <property type="entry name" value="Response_reg"/>
    <property type="match status" value="1"/>
</dbReference>
<accession>A0A3N4PXE0</accession>
<dbReference type="Gene3D" id="3.40.50.2300">
    <property type="match status" value="1"/>
</dbReference>
<evidence type="ECO:0000256" key="1">
    <source>
        <dbReference type="PROSITE-ProRule" id="PRU00169"/>
    </source>
</evidence>
<protein>
    <submittedName>
        <fullName evidence="4">DNA-binding response regulator</fullName>
    </submittedName>
</protein>
<keyword evidence="1" id="KW-0597">Phosphoprotein</keyword>
<dbReference type="OrthoDB" id="2168082at2"/>
<reference evidence="4 5" key="1">
    <citation type="submission" date="2018-11" db="EMBL/GenBank/DDBJ databases">
        <title>Chitinophaga lutea sp.nov., isolate from arsenic contaminated soil.</title>
        <authorList>
            <person name="Zong Y."/>
        </authorList>
    </citation>
    <scope>NUCLEOTIDE SEQUENCE [LARGE SCALE GENOMIC DNA]</scope>
    <source>
        <strain evidence="4 5">ZY74</strain>
    </source>
</reference>
<dbReference type="PROSITE" id="PS50930">
    <property type="entry name" value="HTH_LYTTR"/>
    <property type="match status" value="1"/>
</dbReference>
<keyword evidence="4" id="KW-0238">DNA-binding</keyword>
<evidence type="ECO:0000259" key="2">
    <source>
        <dbReference type="PROSITE" id="PS50110"/>
    </source>
</evidence>
<name>A0A3N4PXE0_9BACT</name>
<dbReference type="GO" id="GO:0003677">
    <property type="term" value="F:DNA binding"/>
    <property type="evidence" value="ECO:0007669"/>
    <property type="project" value="UniProtKB-KW"/>
</dbReference>
<sequence length="253" mass="29004">MKVLIIEDEKLAAQRLAKMLEESTEKIDIIATLHTVEASVDYLKNNPEPDLIFLDIQLGDGKSFDIFKKVQVGSRIIFTTAFDEYALKAFKYNSVDYLLKPLKKKDLESALAKYLSQTPQPSDTTADMLKVLQSIRHEGRSYKNRFLVKKGSRLFSVGADEVSFIYTKDRINHLKTQAGDDYIIDENLEELEAGLDPEKFYRANRQFIVNYAAVKQVVVWFDGKLKLVTHPVPHEEVIISRLKAGEFKKWLGK</sequence>
<dbReference type="InterPro" id="IPR001789">
    <property type="entry name" value="Sig_transdc_resp-reg_receiver"/>
</dbReference>
<dbReference type="SUPFAM" id="SSF52172">
    <property type="entry name" value="CheY-like"/>
    <property type="match status" value="1"/>
</dbReference>
<dbReference type="SMART" id="SM00850">
    <property type="entry name" value="LytTR"/>
    <property type="match status" value="1"/>
</dbReference>
<dbReference type="PANTHER" id="PTHR37299">
    <property type="entry name" value="TRANSCRIPTIONAL REGULATOR-RELATED"/>
    <property type="match status" value="1"/>
</dbReference>
<dbReference type="EMBL" id="RPDH01000001">
    <property type="protein sequence ID" value="RPE12145.1"/>
    <property type="molecule type" value="Genomic_DNA"/>
</dbReference>
<evidence type="ECO:0000313" key="4">
    <source>
        <dbReference type="EMBL" id="RPE12145.1"/>
    </source>
</evidence>
<proteinExistence type="predicted"/>